<dbReference type="PRINTS" id="PR00834">
    <property type="entry name" value="PROTEASES2C"/>
</dbReference>
<dbReference type="InterPro" id="IPR001478">
    <property type="entry name" value="PDZ"/>
</dbReference>
<proteinExistence type="inferred from homology"/>
<dbReference type="InterPro" id="IPR001940">
    <property type="entry name" value="Peptidase_S1C"/>
</dbReference>
<evidence type="ECO:0000256" key="3">
    <source>
        <dbReference type="ARBA" id="ARBA00022670"/>
    </source>
</evidence>
<keyword evidence="3" id="KW-0645">Protease</keyword>
<evidence type="ECO:0000313" key="11">
    <source>
        <dbReference type="EMBL" id="UYQ73966.1"/>
    </source>
</evidence>
<sequence>MFRKSIIAVFLALAPAVAFAQAEKVVPQSQAEIQLSYSPVVEQVAPAVVNVYATRVTQQQSSFNDPFFEQFFGRSPLFNQRPQTSQSLGSGVIVSADGMILTNNHVVEGATDIRVVLNDGREYPVELVLADPSTDLAVLRAEDGAGEFPFVTFADSDQLQVGDLVLAIGNPFGVGQSVSSGIVSALARTGMGMTDYQFFIQTDAAINPGNSGGALVDMNGQLVGINTALFTRSGGSQGIGFAIPSNMARVIADAGAAGGEIVRPWLGAQMQMLDAELAASLGLATPRGALVTEIAPGSPAEAAGLASGDVITAIDGVAVQDPEALNYRVATKPVGSISQLTLWRNGAETTAALELGAPPATSDRQATISGNTRFAGVTAAELNPALAQQLGLGFSTQGIAVVGVEPGSPAARMGLEEGDVIVALNGMEIRDIETFESVASQRPRAWQIILQRGGRVIRSVVSG</sequence>
<evidence type="ECO:0000259" key="10">
    <source>
        <dbReference type="PROSITE" id="PS50106"/>
    </source>
</evidence>
<keyword evidence="4 9" id="KW-0732">Signal</keyword>
<evidence type="ECO:0000256" key="4">
    <source>
        <dbReference type="ARBA" id="ARBA00022729"/>
    </source>
</evidence>
<keyword evidence="8" id="KW-0720">Serine protease</keyword>
<keyword evidence="12" id="KW-1185">Reference proteome</keyword>
<comment type="subcellular location">
    <subcellularLocation>
        <location evidence="1">Periplasm</location>
    </subcellularLocation>
</comment>
<dbReference type="InterPro" id="IPR041489">
    <property type="entry name" value="PDZ_6"/>
</dbReference>
<reference evidence="11" key="1">
    <citation type="submission" date="2022-10" db="EMBL/GenBank/DDBJ databases">
        <title>YIM 151497 complete genome.</title>
        <authorList>
            <person name="Chen X."/>
        </authorList>
    </citation>
    <scope>NUCLEOTIDE SEQUENCE</scope>
    <source>
        <strain evidence="11">YIM 151497</strain>
    </source>
</reference>
<feature type="signal peptide" evidence="9">
    <location>
        <begin position="1"/>
        <end position="20"/>
    </location>
</feature>
<feature type="domain" description="PDZ" evidence="10">
    <location>
        <begin position="269"/>
        <end position="346"/>
    </location>
</feature>
<dbReference type="RefSeq" id="WP_264227514.1">
    <property type="nucleotide sequence ID" value="NZ_CP107716.1"/>
</dbReference>
<dbReference type="PANTHER" id="PTHR22939">
    <property type="entry name" value="SERINE PROTEASE FAMILY S1C HTRA-RELATED"/>
    <property type="match status" value="1"/>
</dbReference>
<evidence type="ECO:0000256" key="5">
    <source>
        <dbReference type="ARBA" id="ARBA00022737"/>
    </source>
</evidence>
<keyword evidence="6" id="KW-0574">Periplasm</keyword>
<dbReference type="Pfam" id="PF17820">
    <property type="entry name" value="PDZ_6"/>
    <property type="match status" value="1"/>
</dbReference>
<dbReference type="SMART" id="SM00228">
    <property type="entry name" value="PDZ"/>
    <property type="match status" value="2"/>
</dbReference>
<evidence type="ECO:0000256" key="6">
    <source>
        <dbReference type="ARBA" id="ARBA00022764"/>
    </source>
</evidence>
<dbReference type="InterPro" id="IPR036034">
    <property type="entry name" value="PDZ_sf"/>
</dbReference>
<dbReference type="Pfam" id="PF13365">
    <property type="entry name" value="Trypsin_2"/>
    <property type="match status" value="1"/>
</dbReference>
<dbReference type="InterPro" id="IPR009003">
    <property type="entry name" value="Peptidase_S1_PA"/>
</dbReference>
<keyword evidence="5" id="KW-0677">Repeat</keyword>
<evidence type="ECO:0000256" key="7">
    <source>
        <dbReference type="ARBA" id="ARBA00022801"/>
    </source>
</evidence>
<evidence type="ECO:0000256" key="2">
    <source>
        <dbReference type="ARBA" id="ARBA00010541"/>
    </source>
</evidence>
<name>A0ABY6ITJ0_9HYPH</name>
<dbReference type="Pfam" id="PF13180">
    <property type="entry name" value="PDZ_2"/>
    <property type="match status" value="1"/>
</dbReference>
<dbReference type="EMBL" id="CP107716">
    <property type="protein sequence ID" value="UYQ73966.1"/>
    <property type="molecule type" value="Genomic_DNA"/>
</dbReference>
<evidence type="ECO:0000313" key="12">
    <source>
        <dbReference type="Proteomes" id="UP001163882"/>
    </source>
</evidence>
<dbReference type="Gene3D" id="2.40.10.120">
    <property type="match status" value="1"/>
</dbReference>
<keyword evidence="7" id="KW-0378">Hydrolase</keyword>
<feature type="chain" id="PRO_5047351490" evidence="9">
    <location>
        <begin position="21"/>
        <end position="463"/>
    </location>
</feature>
<dbReference type="Proteomes" id="UP001163882">
    <property type="component" value="Chromosome"/>
</dbReference>
<accession>A0ABY6ITJ0</accession>
<dbReference type="PROSITE" id="PS50106">
    <property type="entry name" value="PDZ"/>
    <property type="match status" value="2"/>
</dbReference>
<evidence type="ECO:0000256" key="1">
    <source>
        <dbReference type="ARBA" id="ARBA00004418"/>
    </source>
</evidence>
<evidence type="ECO:0000256" key="9">
    <source>
        <dbReference type="SAM" id="SignalP"/>
    </source>
</evidence>
<dbReference type="NCBIfam" id="TIGR02037">
    <property type="entry name" value="degP_htrA_DO"/>
    <property type="match status" value="1"/>
</dbReference>
<dbReference type="InterPro" id="IPR011782">
    <property type="entry name" value="Pept_S1C_Do"/>
</dbReference>
<organism evidence="11 12">
    <name type="scientific">Pelagibacterium flavum</name>
    <dbReference type="NCBI Taxonomy" id="2984530"/>
    <lineage>
        <taxon>Bacteria</taxon>
        <taxon>Pseudomonadati</taxon>
        <taxon>Pseudomonadota</taxon>
        <taxon>Alphaproteobacteria</taxon>
        <taxon>Hyphomicrobiales</taxon>
        <taxon>Devosiaceae</taxon>
        <taxon>Pelagibacterium</taxon>
    </lineage>
</organism>
<dbReference type="Gene3D" id="2.30.42.10">
    <property type="match status" value="2"/>
</dbReference>
<dbReference type="SUPFAM" id="SSF50494">
    <property type="entry name" value="Trypsin-like serine proteases"/>
    <property type="match status" value="1"/>
</dbReference>
<evidence type="ECO:0000256" key="8">
    <source>
        <dbReference type="ARBA" id="ARBA00022825"/>
    </source>
</evidence>
<dbReference type="PANTHER" id="PTHR22939:SF129">
    <property type="entry name" value="SERINE PROTEASE HTRA2, MITOCHONDRIAL"/>
    <property type="match status" value="1"/>
</dbReference>
<gene>
    <name evidence="11" type="ORF">OF122_09465</name>
</gene>
<feature type="domain" description="PDZ" evidence="10">
    <location>
        <begin position="379"/>
        <end position="438"/>
    </location>
</feature>
<comment type="similarity">
    <text evidence="2">Belongs to the peptidase S1C family.</text>
</comment>
<protein>
    <submittedName>
        <fullName evidence="11">DegQ family serine endoprotease</fullName>
    </submittedName>
</protein>
<dbReference type="SUPFAM" id="SSF50156">
    <property type="entry name" value="PDZ domain-like"/>
    <property type="match status" value="2"/>
</dbReference>